<keyword evidence="1" id="KW-0436">Ligase</keyword>
<dbReference type="PANTHER" id="PTHR43585">
    <property type="entry name" value="FUMIPYRROLE BIOSYNTHESIS PROTEIN C"/>
    <property type="match status" value="1"/>
</dbReference>
<dbReference type="InterPro" id="IPR052032">
    <property type="entry name" value="ATP-dep_AA_Ligase"/>
</dbReference>
<reference evidence="7" key="2">
    <citation type="submission" date="2023-06" db="EMBL/GenBank/DDBJ databases">
        <authorList>
            <consortium name="Lawrence Berkeley National Laboratory"/>
            <person name="Haridas S."/>
            <person name="Hensen N."/>
            <person name="Bonometti L."/>
            <person name="Westerberg I."/>
            <person name="Brannstrom I.O."/>
            <person name="Guillou S."/>
            <person name="Cros-Aarteil S."/>
            <person name="Calhoun S."/>
            <person name="Kuo A."/>
            <person name="Mondo S."/>
            <person name="Pangilinan J."/>
            <person name="Riley R."/>
            <person name="Labutti K."/>
            <person name="Andreopoulos B."/>
            <person name="Lipzen A."/>
            <person name="Chen C."/>
            <person name="Yanf M."/>
            <person name="Daum C."/>
            <person name="Ng V."/>
            <person name="Clum A."/>
            <person name="Steindorff A."/>
            <person name="Ohm R."/>
            <person name="Martin F."/>
            <person name="Silar P."/>
            <person name="Natvig D."/>
            <person name="Lalanne C."/>
            <person name="Gautier V."/>
            <person name="Ament-Velasquez S.L."/>
            <person name="Kruys A."/>
            <person name="Hutchinson M.I."/>
            <person name="Powell A.J."/>
            <person name="Barry K."/>
            <person name="Miller A.N."/>
            <person name="Grigoriev I.V."/>
            <person name="Debuchy R."/>
            <person name="Gladieux P."/>
            <person name="Thoren M.H."/>
            <person name="Johannesson H."/>
        </authorList>
    </citation>
    <scope>NUCLEOTIDE SEQUENCE</scope>
    <source>
        <strain evidence="7">CBS 118394</strain>
    </source>
</reference>
<reference evidence="7" key="1">
    <citation type="journal article" date="2023" name="Mol. Phylogenet. Evol.">
        <title>Genome-scale phylogeny and comparative genomics of the fungal order Sordariales.</title>
        <authorList>
            <person name="Hensen N."/>
            <person name="Bonometti L."/>
            <person name="Westerberg I."/>
            <person name="Brannstrom I.O."/>
            <person name="Guillou S."/>
            <person name="Cros-Aarteil S."/>
            <person name="Calhoun S."/>
            <person name="Haridas S."/>
            <person name="Kuo A."/>
            <person name="Mondo S."/>
            <person name="Pangilinan J."/>
            <person name="Riley R."/>
            <person name="LaButti K."/>
            <person name="Andreopoulos B."/>
            <person name="Lipzen A."/>
            <person name="Chen C."/>
            <person name="Yan M."/>
            <person name="Daum C."/>
            <person name="Ng V."/>
            <person name="Clum A."/>
            <person name="Steindorff A."/>
            <person name="Ohm R.A."/>
            <person name="Martin F."/>
            <person name="Silar P."/>
            <person name="Natvig D.O."/>
            <person name="Lalanne C."/>
            <person name="Gautier V."/>
            <person name="Ament-Velasquez S.L."/>
            <person name="Kruys A."/>
            <person name="Hutchinson M.I."/>
            <person name="Powell A.J."/>
            <person name="Barry K."/>
            <person name="Miller A.N."/>
            <person name="Grigoriev I.V."/>
            <person name="Debuchy R."/>
            <person name="Gladieux P."/>
            <person name="Hiltunen Thoren M."/>
            <person name="Johannesson H."/>
        </authorList>
    </citation>
    <scope>NUCLEOTIDE SEQUENCE</scope>
    <source>
        <strain evidence="7">CBS 118394</strain>
    </source>
</reference>
<keyword evidence="3 4" id="KW-0067">ATP-binding</keyword>
<accession>A0AAE0IIV1</accession>
<evidence type="ECO:0000313" key="7">
    <source>
        <dbReference type="EMBL" id="KAK3325916.1"/>
    </source>
</evidence>
<organism evidence="7 8">
    <name type="scientific">Apodospora peruviana</name>
    <dbReference type="NCBI Taxonomy" id="516989"/>
    <lineage>
        <taxon>Eukaryota</taxon>
        <taxon>Fungi</taxon>
        <taxon>Dikarya</taxon>
        <taxon>Ascomycota</taxon>
        <taxon>Pezizomycotina</taxon>
        <taxon>Sordariomycetes</taxon>
        <taxon>Sordariomycetidae</taxon>
        <taxon>Sordariales</taxon>
        <taxon>Lasiosphaeriaceae</taxon>
        <taxon>Apodospora</taxon>
    </lineage>
</organism>
<proteinExistence type="predicted"/>
<dbReference type="PANTHER" id="PTHR43585:SF2">
    <property type="entry name" value="ATP-GRASP ENZYME FSQD"/>
    <property type="match status" value="1"/>
</dbReference>
<dbReference type="PROSITE" id="PS50975">
    <property type="entry name" value="ATP_GRASP"/>
    <property type="match status" value="1"/>
</dbReference>
<dbReference type="Gene3D" id="3.40.50.20">
    <property type="match status" value="1"/>
</dbReference>
<gene>
    <name evidence="7" type="ORF">B0H66DRAFT_143385</name>
</gene>
<dbReference type="Gene3D" id="3.30.1490.20">
    <property type="entry name" value="ATP-grasp fold, A domain"/>
    <property type="match status" value="1"/>
</dbReference>
<dbReference type="Gene3D" id="3.30.470.20">
    <property type="entry name" value="ATP-grasp fold, B domain"/>
    <property type="match status" value="1"/>
</dbReference>
<keyword evidence="8" id="KW-1185">Reference proteome</keyword>
<keyword evidence="2 4" id="KW-0547">Nucleotide-binding</keyword>
<evidence type="ECO:0000256" key="4">
    <source>
        <dbReference type="PROSITE-ProRule" id="PRU00409"/>
    </source>
</evidence>
<name>A0AAE0IIV1_9PEZI</name>
<dbReference type="Proteomes" id="UP001283341">
    <property type="component" value="Unassembled WGS sequence"/>
</dbReference>
<comment type="caution">
    <text evidence="7">The sequence shown here is derived from an EMBL/GenBank/DDBJ whole genome shotgun (WGS) entry which is preliminary data.</text>
</comment>
<protein>
    <recommendedName>
        <fullName evidence="6">ATP-grasp domain-containing protein</fullName>
    </recommendedName>
</protein>
<feature type="compositionally biased region" description="Polar residues" evidence="5">
    <location>
        <begin position="83"/>
        <end position="99"/>
    </location>
</feature>
<dbReference type="InterPro" id="IPR011761">
    <property type="entry name" value="ATP-grasp"/>
</dbReference>
<evidence type="ECO:0000313" key="8">
    <source>
        <dbReference type="Proteomes" id="UP001283341"/>
    </source>
</evidence>
<dbReference type="Pfam" id="PF13535">
    <property type="entry name" value="ATP-grasp_4"/>
    <property type="match status" value="1"/>
</dbReference>
<evidence type="ECO:0000256" key="5">
    <source>
        <dbReference type="SAM" id="MobiDB-lite"/>
    </source>
</evidence>
<feature type="domain" description="ATP-grasp" evidence="6">
    <location>
        <begin position="364"/>
        <end position="593"/>
    </location>
</feature>
<dbReference type="AlphaFoldDB" id="A0AAE0IIV1"/>
<dbReference type="InterPro" id="IPR013815">
    <property type="entry name" value="ATP_grasp_subdomain_1"/>
</dbReference>
<evidence type="ECO:0000256" key="1">
    <source>
        <dbReference type="ARBA" id="ARBA00022598"/>
    </source>
</evidence>
<dbReference type="InterPro" id="IPR041472">
    <property type="entry name" value="BL00235/CARNS1_N"/>
</dbReference>
<dbReference type="GO" id="GO:0046872">
    <property type="term" value="F:metal ion binding"/>
    <property type="evidence" value="ECO:0007669"/>
    <property type="project" value="InterPro"/>
</dbReference>
<dbReference type="GO" id="GO:0005524">
    <property type="term" value="F:ATP binding"/>
    <property type="evidence" value="ECO:0007669"/>
    <property type="project" value="UniProtKB-UniRule"/>
</dbReference>
<evidence type="ECO:0000259" key="6">
    <source>
        <dbReference type="PROSITE" id="PS50975"/>
    </source>
</evidence>
<sequence>MSNSVQPLTTTSHCDLLVEIMATKVLSPKADRKRPQITTAITPVETAATLSLIARPYFCDFVSLCCGLYTIANIVVLPRSKLSTTSRTDQDSQPVSPTGSDPLYEALGKVSGGVTDATDAVSIFTAVFPTYDGYVNRSDFLQLRLQDCPYPIDHIHECLSPLEKYNSWAFGDVSGFNLPDMIEKHAAAIVKWADVSSSLSITELQTVLAQLTQELHDRLNNTPWLSRTTIERKRVALIRGRPNITAGGPVYCAAKALGLDLVIVDEEGHWLQADTEENKKHREAFLVTDMTEDEGVADRMIQSIKSYPHPIHGVFTLSDNFFVAVAKVAKALGLPASPVSAYETSVDKYRSRLAQDSPGHAAKVSSVDEMNALLAATTVDDNKETTSVFSPTFPMVVKPTKGWSSECVSKVNKLEDLAIAVEKATKRHGSAAVIEPFFEGPEIDANFVLLDGEILFSEIADEPSCDADAANASVNDTFSPVALTMPSLLPAEEQALAKRTLRDILVKLGFRTGVFHVEARMVNSACEYRDIGNGVIDLVRKKFRLERPICHLVESTVCRLVEINARPPGYRVTLPVKQTYGVDYFAAHMLAAVGEYDRLRLVAHPFDHHRHNGEGEAVAGAQYWSRLVYISAPRAGTVKEFKSGLDPCDELQRRRPDLAKHIVLATDYCKPGDKLDLFTDGARTYVAHLLVCSRVSRVEAIEIGNEVVKAFEIEVVDED</sequence>
<feature type="region of interest" description="Disordered" evidence="5">
    <location>
        <begin position="83"/>
        <end position="102"/>
    </location>
</feature>
<dbReference type="GO" id="GO:0016874">
    <property type="term" value="F:ligase activity"/>
    <property type="evidence" value="ECO:0007669"/>
    <property type="project" value="UniProtKB-KW"/>
</dbReference>
<evidence type="ECO:0000256" key="3">
    <source>
        <dbReference type="ARBA" id="ARBA00022840"/>
    </source>
</evidence>
<dbReference type="SUPFAM" id="SSF56059">
    <property type="entry name" value="Glutathione synthetase ATP-binding domain-like"/>
    <property type="match status" value="1"/>
</dbReference>
<dbReference type="EMBL" id="JAUEDM010000002">
    <property type="protein sequence ID" value="KAK3325916.1"/>
    <property type="molecule type" value="Genomic_DNA"/>
</dbReference>
<dbReference type="Pfam" id="PF18130">
    <property type="entry name" value="ATPgrasp_N"/>
    <property type="match status" value="1"/>
</dbReference>
<evidence type="ECO:0000256" key="2">
    <source>
        <dbReference type="ARBA" id="ARBA00022741"/>
    </source>
</evidence>